<evidence type="ECO:0000313" key="2">
    <source>
        <dbReference type="EMBL" id="CAF9934542.1"/>
    </source>
</evidence>
<dbReference type="Proteomes" id="UP000664534">
    <property type="component" value="Unassembled WGS sequence"/>
</dbReference>
<accession>A0A8H3G0V7</accession>
<dbReference type="InterPro" id="IPR052523">
    <property type="entry name" value="Trichothecene_AcTrans"/>
</dbReference>
<organism evidence="2 3">
    <name type="scientific">Imshaugia aleurites</name>
    <dbReference type="NCBI Taxonomy" id="172621"/>
    <lineage>
        <taxon>Eukaryota</taxon>
        <taxon>Fungi</taxon>
        <taxon>Dikarya</taxon>
        <taxon>Ascomycota</taxon>
        <taxon>Pezizomycotina</taxon>
        <taxon>Lecanoromycetes</taxon>
        <taxon>OSLEUM clade</taxon>
        <taxon>Lecanoromycetidae</taxon>
        <taxon>Lecanorales</taxon>
        <taxon>Lecanorineae</taxon>
        <taxon>Parmeliaceae</taxon>
        <taxon>Imshaugia</taxon>
    </lineage>
</organism>
<dbReference type="CDD" id="cd04301">
    <property type="entry name" value="NAT_SF"/>
    <property type="match status" value="1"/>
</dbReference>
<dbReference type="EMBL" id="CAJPDT010000077">
    <property type="protein sequence ID" value="CAF9934542.1"/>
    <property type="molecule type" value="Genomic_DNA"/>
</dbReference>
<evidence type="ECO:0000259" key="1">
    <source>
        <dbReference type="PROSITE" id="PS51186"/>
    </source>
</evidence>
<dbReference type="Pfam" id="PF00583">
    <property type="entry name" value="Acetyltransf_1"/>
    <property type="match status" value="1"/>
</dbReference>
<protein>
    <recommendedName>
        <fullName evidence="1">N-acetyltransferase domain-containing protein</fullName>
    </recommendedName>
</protein>
<dbReference type="GO" id="GO:0016747">
    <property type="term" value="F:acyltransferase activity, transferring groups other than amino-acyl groups"/>
    <property type="evidence" value="ECO:0007669"/>
    <property type="project" value="InterPro"/>
</dbReference>
<dbReference type="InterPro" id="IPR000182">
    <property type="entry name" value="GNAT_dom"/>
</dbReference>
<name>A0A8H3G0V7_9LECA</name>
<dbReference type="InterPro" id="IPR016181">
    <property type="entry name" value="Acyl_CoA_acyltransferase"/>
</dbReference>
<dbReference type="Gene3D" id="3.40.630.30">
    <property type="match status" value="1"/>
</dbReference>
<dbReference type="PANTHER" id="PTHR42791:SF2">
    <property type="entry name" value="N-ACETYLTRANSFERASE DOMAIN-CONTAINING PROTEIN"/>
    <property type="match status" value="1"/>
</dbReference>
<dbReference type="PROSITE" id="PS51186">
    <property type="entry name" value="GNAT"/>
    <property type="match status" value="1"/>
</dbReference>
<comment type="caution">
    <text evidence="2">The sequence shown here is derived from an EMBL/GenBank/DDBJ whole genome shotgun (WGS) entry which is preliminary data.</text>
</comment>
<dbReference type="PANTHER" id="PTHR42791">
    <property type="entry name" value="GNAT FAMILY ACETYLTRANSFERASE"/>
    <property type="match status" value="1"/>
</dbReference>
<reference evidence="2" key="1">
    <citation type="submission" date="2021-03" db="EMBL/GenBank/DDBJ databases">
        <authorList>
            <person name="Tagirdzhanova G."/>
        </authorList>
    </citation>
    <scope>NUCLEOTIDE SEQUENCE</scope>
</reference>
<sequence>MADCPAFAALSVAAFKDDPMVGYLTRDVPPEILHTYQCQRYERLLETSALNGLKVFKAVDDDTGETVALARWQYPHTLSTTQQAEKEKSQNATPAKPIGYNTELEKEVLGAIDNFREKHVDNSKDFVLLGLAVSPTHQRLGLGSLLIREGLAVADAVGAKTYVESSPVGERVYSKHGFKHIDEVLVDMRRYGGKGVAVQKCMVRDVSGG</sequence>
<dbReference type="AlphaFoldDB" id="A0A8H3G0V7"/>
<keyword evidence="3" id="KW-1185">Reference proteome</keyword>
<gene>
    <name evidence="2" type="ORF">IMSHALPRED_009754</name>
</gene>
<proteinExistence type="predicted"/>
<feature type="domain" description="N-acetyltransferase" evidence="1">
    <location>
        <begin position="53"/>
        <end position="207"/>
    </location>
</feature>
<dbReference type="OrthoDB" id="2832510at2759"/>
<evidence type="ECO:0000313" key="3">
    <source>
        <dbReference type="Proteomes" id="UP000664534"/>
    </source>
</evidence>
<dbReference type="SUPFAM" id="SSF55729">
    <property type="entry name" value="Acyl-CoA N-acyltransferases (Nat)"/>
    <property type="match status" value="1"/>
</dbReference>